<keyword evidence="5 11" id="KW-0479">Metal-binding</keyword>
<dbReference type="GO" id="GO:0005634">
    <property type="term" value="C:nucleus"/>
    <property type="evidence" value="ECO:0007669"/>
    <property type="project" value="UniProtKB-SubCell"/>
</dbReference>
<evidence type="ECO:0000256" key="7">
    <source>
        <dbReference type="ARBA" id="ARBA00022771"/>
    </source>
</evidence>
<keyword evidence="3" id="KW-0963">Cytoplasm</keyword>
<dbReference type="Gene3D" id="1.10.10.10">
    <property type="entry name" value="Winged helix-like DNA-binding domain superfamily/Winged helix DNA-binding domain"/>
    <property type="match status" value="1"/>
</dbReference>
<dbReference type="Pfam" id="PF18606">
    <property type="entry name" value="HTH_53"/>
    <property type="match status" value="1"/>
</dbReference>
<dbReference type="GO" id="GO:0061014">
    <property type="term" value="P:positive regulation of mRNA catabolic process"/>
    <property type="evidence" value="ECO:0007669"/>
    <property type="project" value="TreeGrafter"/>
</dbReference>
<comment type="similarity">
    <text evidence="10">Belongs to the ARTD/PARP family.</text>
</comment>
<keyword evidence="4" id="KW-0597">Phosphoprotein</keyword>
<reference evidence="16 17" key="1">
    <citation type="journal article" date="2019" name="Proc. Natl. Acad. Sci. U.S.A.">
        <title>Regulatory changes in pterin and carotenoid genes underlie balanced color polymorphisms in the wall lizard.</title>
        <authorList>
            <person name="Andrade P."/>
            <person name="Pinho C."/>
            <person name="Perez I de Lanuza G."/>
            <person name="Afonso S."/>
            <person name="Brejcha J."/>
            <person name="Rubin C.J."/>
            <person name="Wallerman O."/>
            <person name="Pereira P."/>
            <person name="Sabatino S.J."/>
            <person name="Bellati A."/>
            <person name="Pellitteri-Rosa D."/>
            <person name="Bosakova Z."/>
            <person name="Bunikis I."/>
            <person name="Carretero M.A."/>
            <person name="Feiner N."/>
            <person name="Marsik P."/>
            <person name="Pauperio F."/>
            <person name="Salvi D."/>
            <person name="Soler L."/>
            <person name="While G.M."/>
            <person name="Uller T."/>
            <person name="Font E."/>
            <person name="Andersson L."/>
            <person name="Carneiro M."/>
        </authorList>
    </citation>
    <scope>NUCLEOTIDE SEQUENCE</scope>
</reference>
<evidence type="ECO:0000256" key="1">
    <source>
        <dbReference type="ARBA" id="ARBA00004123"/>
    </source>
</evidence>
<organism evidence="16 17">
    <name type="scientific">Podarcis muralis</name>
    <name type="common">Wall lizard</name>
    <name type="synonym">Lacerta muralis</name>
    <dbReference type="NCBI Taxonomy" id="64176"/>
    <lineage>
        <taxon>Eukaryota</taxon>
        <taxon>Metazoa</taxon>
        <taxon>Chordata</taxon>
        <taxon>Craniata</taxon>
        <taxon>Vertebrata</taxon>
        <taxon>Euteleostomi</taxon>
        <taxon>Lepidosauria</taxon>
        <taxon>Squamata</taxon>
        <taxon>Bifurcata</taxon>
        <taxon>Unidentata</taxon>
        <taxon>Episquamata</taxon>
        <taxon>Laterata</taxon>
        <taxon>Lacertibaenia</taxon>
        <taxon>Lacertidae</taxon>
        <taxon>Podarcis</taxon>
    </lineage>
</organism>
<evidence type="ECO:0000256" key="3">
    <source>
        <dbReference type="ARBA" id="ARBA00022490"/>
    </source>
</evidence>
<dbReference type="AlphaFoldDB" id="A0A670HPF0"/>
<keyword evidence="9" id="KW-0539">Nucleus</keyword>
<dbReference type="PANTHER" id="PTHR45740:SF8">
    <property type="entry name" value="ZINC FINGER CCCH-TYPE ANTIVIRAL PROTEIN 1"/>
    <property type="match status" value="1"/>
</dbReference>
<feature type="domain" description="WWE" evidence="14">
    <location>
        <begin position="506"/>
        <end position="593"/>
    </location>
</feature>
<dbReference type="PROSITE" id="PS50103">
    <property type="entry name" value="ZF_C3H1"/>
    <property type="match status" value="1"/>
</dbReference>
<dbReference type="Gene3D" id="3.30.720.50">
    <property type="match status" value="1"/>
</dbReference>
<dbReference type="Ensembl" id="ENSPMRT00000001648.1">
    <property type="protein sequence ID" value="ENSPMRP00000001548.1"/>
    <property type="gene ID" value="ENSPMRG00000001159.1"/>
</dbReference>
<dbReference type="InterPro" id="IPR036388">
    <property type="entry name" value="WH-like_DNA-bd_sf"/>
</dbReference>
<dbReference type="Pfam" id="PF23466">
    <property type="entry name" value="WWE_4"/>
    <property type="match status" value="1"/>
</dbReference>
<evidence type="ECO:0000259" key="14">
    <source>
        <dbReference type="PROSITE" id="PS50918"/>
    </source>
</evidence>
<evidence type="ECO:0000259" key="13">
    <source>
        <dbReference type="PROSITE" id="PS50103"/>
    </source>
</evidence>
<dbReference type="InterPro" id="IPR012317">
    <property type="entry name" value="Poly(ADP-ribose)pol_cat_dom"/>
</dbReference>
<evidence type="ECO:0000313" key="16">
    <source>
        <dbReference type="Ensembl" id="ENSPMRP00000001548.1"/>
    </source>
</evidence>
<dbReference type="SUPFAM" id="SSF117839">
    <property type="entry name" value="WWE domain"/>
    <property type="match status" value="1"/>
</dbReference>
<dbReference type="GeneTree" id="ENSGT00940000165407"/>
<evidence type="ECO:0000256" key="9">
    <source>
        <dbReference type="ARBA" id="ARBA00023242"/>
    </source>
</evidence>
<keyword evidence="17" id="KW-1185">Reference proteome</keyword>
<dbReference type="GO" id="GO:0008270">
    <property type="term" value="F:zinc ion binding"/>
    <property type="evidence" value="ECO:0007669"/>
    <property type="project" value="UniProtKB-KW"/>
</dbReference>
<feature type="compositionally biased region" description="Polar residues" evidence="12">
    <location>
        <begin position="610"/>
        <end position="621"/>
    </location>
</feature>
<keyword evidence="8 11" id="KW-0862">Zinc</keyword>
<evidence type="ECO:0000256" key="2">
    <source>
        <dbReference type="ARBA" id="ARBA00004496"/>
    </source>
</evidence>
<evidence type="ECO:0000256" key="12">
    <source>
        <dbReference type="SAM" id="MobiDB-lite"/>
    </source>
</evidence>
<dbReference type="Pfam" id="PF00644">
    <property type="entry name" value="PARP"/>
    <property type="match status" value="1"/>
</dbReference>
<dbReference type="InterPro" id="IPR057602">
    <property type="entry name" value="Zfn-CCCH_PARP12"/>
</dbReference>
<evidence type="ECO:0000256" key="8">
    <source>
        <dbReference type="ARBA" id="ARBA00022833"/>
    </source>
</evidence>
<dbReference type="GO" id="GO:0005737">
    <property type="term" value="C:cytoplasm"/>
    <property type="evidence" value="ECO:0007669"/>
    <property type="project" value="UniProtKB-SubCell"/>
</dbReference>
<reference evidence="16" key="3">
    <citation type="submission" date="2025-09" db="UniProtKB">
        <authorList>
            <consortium name="Ensembl"/>
        </authorList>
    </citation>
    <scope>IDENTIFICATION</scope>
</reference>
<dbReference type="Proteomes" id="UP000472272">
    <property type="component" value="Chromosome 5"/>
</dbReference>
<evidence type="ECO:0000256" key="6">
    <source>
        <dbReference type="ARBA" id="ARBA00022737"/>
    </source>
</evidence>
<dbReference type="PROSITE" id="PS50918">
    <property type="entry name" value="WWE"/>
    <property type="match status" value="1"/>
</dbReference>
<evidence type="ECO:0000256" key="11">
    <source>
        <dbReference type="PROSITE-ProRule" id="PRU00723"/>
    </source>
</evidence>
<feature type="region of interest" description="Disordered" evidence="12">
    <location>
        <begin position="361"/>
        <end position="393"/>
    </location>
</feature>
<evidence type="ECO:0000313" key="17">
    <source>
        <dbReference type="Proteomes" id="UP000472272"/>
    </source>
</evidence>
<dbReference type="InterPro" id="IPR037197">
    <property type="entry name" value="WWE_dom_sf"/>
</dbReference>
<evidence type="ECO:0000256" key="5">
    <source>
        <dbReference type="ARBA" id="ARBA00022723"/>
    </source>
</evidence>
<dbReference type="PANTHER" id="PTHR45740">
    <property type="entry name" value="POLY [ADP-RIBOSE] POLYMERASE"/>
    <property type="match status" value="1"/>
</dbReference>
<feature type="domain" description="C3H1-type" evidence="13">
    <location>
        <begin position="301"/>
        <end position="322"/>
    </location>
</feature>
<dbReference type="GO" id="GO:1990404">
    <property type="term" value="F:NAD+-protein mono-ADP-ribosyltransferase activity"/>
    <property type="evidence" value="ECO:0007669"/>
    <property type="project" value="TreeGrafter"/>
</dbReference>
<dbReference type="GO" id="GO:0003950">
    <property type="term" value="F:NAD+ poly-ADP-ribosyltransferase activity"/>
    <property type="evidence" value="ECO:0007669"/>
    <property type="project" value="InterPro"/>
</dbReference>
<dbReference type="GO" id="GO:0009615">
    <property type="term" value="P:response to virus"/>
    <property type="evidence" value="ECO:0007669"/>
    <property type="project" value="TreeGrafter"/>
</dbReference>
<dbReference type="GO" id="GO:0003723">
    <property type="term" value="F:RNA binding"/>
    <property type="evidence" value="ECO:0007669"/>
    <property type="project" value="TreeGrafter"/>
</dbReference>
<dbReference type="Gene3D" id="3.90.228.10">
    <property type="match status" value="1"/>
</dbReference>
<protein>
    <submittedName>
        <fullName evidence="16">Protein mono-ADP-ribosyltransferase PARP12-like</fullName>
    </submittedName>
</protein>
<evidence type="ECO:0000256" key="10">
    <source>
        <dbReference type="ARBA" id="ARBA00024347"/>
    </source>
</evidence>
<gene>
    <name evidence="16" type="primary">LOC114596851</name>
</gene>
<evidence type="ECO:0000256" key="4">
    <source>
        <dbReference type="ARBA" id="ARBA00022553"/>
    </source>
</evidence>
<keyword evidence="7 11" id="KW-0863">Zinc-finger</keyword>
<dbReference type="GO" id="GO:0032481">
    <property type="term" value="P:positive regulation of type I interferon production"/>
    <property type="evidence" value="ECO:0007669"/>
    <property type="project" value="TreeGrafter"/>
</dbReference>
<feature type="region of interest" description="Disordered" evidence="12">
    <location>
        <begin position="590"/>
        <end position="621"/>
    </location>
</feature>
<dbReference type="InterPro" id="IPR004170">
    <property type="entry name" value="WWE_dom"/>
</dbReference>
<proteinExistence type="inferred from homology"/>
<dbReference type="Pfam" id="PF25261">
    <property type="entry name" value="zf-CCCH_PARP12"/>
    <property type="match status" value="2"/>
</dbReference>
<name>A0A670HPF0_PODMU</name>
<dbReference type="InterPro" id="IPR041360">
    <property type="entry name" value="ZAP_HTH"/>
</dbReference>
<evidence type="ECO:0000259" key="15">
    <source>
        <dbReference type="PROSITE" id="PS51059"/>
    </source>
</evidence>
<feature type="region of interest" description="Disordered" evidence="12">
    <location>
        <begin position="91"/>
        <end position="111"/>
    </location>
</feature>
<dbReference type="Pfam" id="PF02825">
    <property type="entry name" value="WWE"/>
    <property type="match status" value="1"/>
</dbReference>
<dbReference type="InterPro" id="IPR000571">
    <property type="entry name" value="Znf_CCCH"/>
</dbReference>
<reference evidence="16" key="2">
    <citation type="submission" date="2025-08" db="UniProtKB">
        <authorList>
            <consortium name="Ensembl"/>
        </authorList>
    </citation>
    <scope>IDENTIFICATION</scope>
</reference>
<sequence length="905" mass="101745">MQSLKCLGTEWRPSKTGGASASCCFFCFPMYFFSVKKAGPALANGDGEIVAQRKKFETRRARQLASWEQLEEPPERSHRARLPTCAFPRVSASRAATEPPPGGRGRSGQVPPGGCLRFRFLAAKHCPERQSVAALAARASMSDPAVSGFLTKLLCAQGGRLERAALGQQLELPEEQLRQILEEAGQERFLVRAEGPATWVLAVSPLRLCVRKECPGCPQLHLCKLNLKGRCRARACKYSHEVFSEANRKVLKAHELSGLNENELRVLLLQNDHFLWPDVCNFYNKGDGNCAQQDNCTKLHICRYFLRGECRFPKCKRSHNLLQPNALKLLLEGGVDDQVAWNIQTICEHKTAVLSRELGPRKGNFARPASSGEKSSAGNPREARLEQGSSIPNLMDLNLGPDQGVKATPCTKPPQNAEKEKSDEICLFYVWRFCKNKTNCNMIHYDMPYRWQVQTANGWKDFPRREEIEKAYSDPSITSISDPEYIDFSTMTTSMSRVRRLSTPSSVTKPLKFVMTTKWLWYWKNDLGQWTEYGTQGGQLQESSLGSDDLENLFLAVPEGSVQFKAGSQQYEISFKDMKQRNLQYQTQREVRRRPKFVSSEDVKTKKGHTNQAPASTPFTDYPNTWDKSALPAIGYKAVEVIKTSPEYTKIETLFQKTMSNYAIDKLKRIQNPSLWQIFQWQKEQMKKKNGGKAVDERLLFHGTNPSSLEAICSDNFDWRICGTNGTAYGKGSYFARDASYSHHYCPRDTTVKAMFVAQVLVGDFVVGNAAYTRPPEKSSGMINCYDSCVNDVADPSIFVIFEKPQIYPAYLICYREDRPSGYVTIARGTTSGRSNTRVHLQQQHQWVPSSLPAATNYVPPVSVSTATATARAATSTSTFTPTYLPRQMAANNNNKEEEKKCVIS</sequence>
<dbReference type="InterPro" id="IPR051712">
    <property type="entry name" value="ARTD-AVP"/>
</dbReference>
<feature type="domain" description="PARP catalytic" evidence="15">
    <location>
        <begin position="622"/>
        <end position="836"/>
    </location>
</feature>
<dbReference type="PROSITE" id="PS51059">
    <property type="entry name" value="PARP_CATALYTIC"/>
    <property type="match status" value="1"/>
</dbReference>
<feature type="zinc finger region" description="C3H1-type" evidence="11">
    <location>
        <begin position="301"/>
        <end position="322"/>
    </location>
</feature>
<keyword evidence="6" id="KW-0677">Repeat</keyword>
<comment type="subcellular location">
    <subcellularLocation>
        <location evidence="2">Cytoplasm</location>
    </subcellularLocation>
    <subcellularLocation>
        <location evidence="1">Nucleus</location>
    </subcellularLocation>
</comment>
<dbReference type="SUPFAM" id="SSF56399">
    <property type="entry name" value="ADP-ribosylation"/>
    <property type="match status" value="1"/>
</dbReference>
<dbReference type="CDD" id="cd01439">
    <property type="entry name" value="TCCD_inducible_PARP_like"/>
    <property type="match status" value="1"/>
</dbReference>
<accession>A0A670HPF0</accession>